<dbReference type="SUPFAM" id="SSF54928">
    <property type="entry name" value="RNA-binding domain, RBD"/>
    <property type="match status" value="1"/>
</dbReference>
<dbReference type="Proteomes" id="UP001567538">
    <property type="component" value="Unassembled WGS sequence"/>
</dbReference>
<feature type="region of interest" description="Disordered" evidence="2">
    <location>
        <begin position="633"/>
        <end position="680"/>
    </location>
</feature>
<evidence type="ECO:0000259" key="3">
    <source>
        <dbReference type="PROSITE" id="PS50102"/>
    </source>
</evidence>
<dbReference type="PANTHER" id="PTHR14738:SF32">
    <property type="entry name" value="RNA BINDING (RRM_RBD_RNP MOTIFS) FAMILY PROTEIN"/>
    <property type="match status" value="1"/>
</dbReference>
<dbReference type="Gene3D" id="1.20.1390.10">
    <property type="entry name" value="PWI domain"/>
    <property type="match status" value="1"/>
</dbReference>
<dbReference type="PANTHER" id="PTHR14738">
    <property type="entry name" value="ZINC FINGER CCCH DOMAIN-CONTAINING PROTEIN 14"/>
    <property type="match status" value="1"/>
</dbReference>
<evidence type="ECO:0000256" key="1">
    <source>
        <dbReference type="PROSITE-ProRule" id="PRU00176"/>
    </source>
</evidence>
<evidence type="ECO:0000256" key="2">
    <source>
        <dbReference type="SAM" id="MobiDB-lite"/>
    </source>
</evidence>
<dbReference type="AlphaFoldDB" id="A0ABD1GTK3"/>
<dbReference type="InterPro" id="IPR000504">
    <property type="entry name" value="RRM_dom"/>
</dbReference>
<dbReference type="SMART" id="SM00360">
    <property type="entry name" value="RRM"/>
    <property type="match status" value="1"/>
</dbReference>
<dbReference type="InterPro" id="IPR040366">
    <property type="entry name" value="Nab2/ZC3H14"/>
</dbReference>
<dbReference type="InterPro" id="IPR002483">
    <property type="entry name" value="PWI_dom"/>
</dbReference>
<evidence type="ECO:0000313" key="5">
    <source>
        <dbReference type="Proteomes" id="UP001567538"/>
    </source>
</evidence>
<dbReference type="Pfam" id="PF00076">
    <property type="entry name" value="RRM_1"/>
    <property type="match status" value="1"/>
</dbReference>
<dbReference type="Pfam" id="PF01480">
    <property type="entry name" value="PWI"/>
    <property type="match status" value="1"/>
</dbReference>
<keyword evidence="1" id="KW-0694">RNA-binding</keyword>
<proteinExistence type="predicted"/>
<feature type="domain" description="RRM" evidence="3">
    <location>
        <begin position="503"/>
        <end position="580"/>
    </location>
</feature>
<reference evidence="4 5" key="1">
    <citation type="submission" date="2024-06" db="EMBL/GenBank/DDBJ databases">
        <title>A chromosome level genome sequence of Diviner's sage (Salvia divinorum).</title>
        <authorList>
            <person name="Ford S.A."/>
            <person name="Ro D.-K."/>
            <person name="Ness R.W."/>
            <person name="Phillips M.A."/>
        </authorList>
    </citation>
    <scope>NUCLEOTIDE SEQUENCE [LARGE SCALE GENOMIC DNA]</scope>
    <source>
        <strain evidence="4">SAF-2024a</strain>
        <tissue evidence="4">Leaf</tissue>
    </source>
</reference>
<dbReference type="GO" id="GO:0003723">
    <property type="term" value="F:RNA binding"/>
    <property type="evidence" value="ECO:0007669"/>
    <property type="project" value="UniProtKB-UniRule"/>
</dbReference>
<feature type="compositionally biased region" description="Basic and acidic residues" evidence="2">
    <location>
        <begin position="160"/>
        <end position="171"/>
    </location>
</feature>
<evidence type="ECO:0000313" key="4">
    <source>
        <dbReference type="EMBL" id="KAL1547465.1"/>
    </source>
</evidence>
<organism evidence="4 5">
    <name type="scientific">Salvia divinorum</name>
    <name type="common">Maria pastora</name>
    <name type="synonym">Diviner's sage</name>
    <dbReference type="NCBI Taxonomy" id="28513"/>
    <lineage>
        <taxon>Eukaryota</taxon>
        <taxon>Viridiplantae</taxon>
        <taxon>Streptophyta</taxon>
        <taxon>Embryophyta</taxon>
        <taxon>Tracheophyta</taxon>
        <taxon>Spermatophyta</taxon>
        <taxon>Magnoliopsida</taxon>
        <taxon>eudicotyledons</taxon>
        <taxon>Gunneridae</taxon>
        <taxon>Pentapetalae</taxon>
        <taxon>asterids</taxon>
        <taxon>lamiids</taxon>
        <taxon>Lamiales</taxon>
        <taxon>Lamiaceae</taxon>
        <taxon>Nepetoideae</taxon>
        <taxon>Mentheae</taxon>
        <taxon>Salviinae</taxon>
        <taxon>Salvia</taxon>
        <taxon>Salvia subgen. Calosphace</taxon>
    </lineage>
</organism>
<feature type="compositionally biased region" description="Polar residues" evidence="2">
    <location>
        <begin position="641"/>
        <end position="664"/>
    </location>
</feature>
<dbReference type="InterPro" id="IPR012677">
    <property type="entry name" value="Nucleotide-bd_a/b_plait_sf"/>
</dbReference>
<feature type="region of interest" description="Disordered" evidence="2">
    <location>
        <begin position="98"/>
        <end position="205"/>
    </location>
</feature>
<accession>A0ABD1GTK3</accession>
<feature type="compositionally biased region" description="Basic and acidic residues" evidence="2">
    <location>
        <begin position="186"/>
        <end position="199"/>
    </location>
</feature>
<gene>
    <name evidence="4" type="ORF">AAHA92_23942</name>
</gene>
<name>A0ABD1GTK3_SALDI</name>
<keyword evidence="5" id="KW-1185">Reference proteome</keyword>
<dbReference type="InterPro" id="IPR035979">
    <property type="entry name" value="RBD_domain_sf"/>
</dbReference>
<dbReference type="EMBL" id="JBEAFC010000008">
    <property type="protein sequence ID" value="KAL1547465.1"/>
    <property type="molecule type" value="Genomic_DNA"/>
</dbReference>
<protein>
    <recommendedName>
        <fullName evidence="3">RRM domain-containing protein</fullName>
    </recommendedName>
</protein>
<comment type="caution">
    <text evidence="4">The sequence shown here is derived from an EMBL/GenBank/DDBJ whole genome shotgun (WGS) entry which is preliminary data.</text>
</comment>
<sequence length="680" mass="74926">MGGDDRTFGANFSSEGVSRLRGVVEEKLKEFMGDYTDDTLVEYVIVLLKNGRSKDEAKNELDVFLGDDSDSFISWLWDHLGSNLSLYAQAQELQPGVLKTDPAAGGQRKTGSDQIESEADKGNSVEAYGHHKNRENKGSVRGGNDEVPLPQKSVANNVNIRDENQRNDSQSKSHRFPQSTIHIKRRRDDDGKQQRKREVSQSTVSAPKRLLQFAVRDAVATSRPSNATAERSLKRLRSVVSTTESYAEAHPQRIRRASMSVAIKAMAEAVKDVTKVRPSHNVFDRLGNAMNGSKTSSHREYGRIAVDAVDGDFNTEMESLHSSYYPRDDISMLQEDNMSSFHEEVMDTGRGYDRENCDQRIREGTDIYPSGSSGGNWVERSLKFQYGAADHVDGTPDRPSKDIIPATVHSAILMNSSSVTMKMRKPQFQEEIEASEMDSREGMRGAGTVSTKSEVWLMKENNNHTVPFNGNAKPDAILLETERSQAESGLHNTGPPTEDTDSRTIFVSNVHFAATKDCLLRHFNKFGEVLKVIILSDPATGQPKGSTYIEFMSKEAAELALSLDGTSFLSRILKIVKKSSAQPDAASVMTWPRVGRASPFVVPRYGRAPFARGMPSLYRGGGRVPMNPGARSFQWKRGAGSTVTTETSGQASNSMISSPSTRNLTYVRAETKTNGSSGTA</sequence>
<dbReference type="PROSITE" id="PS50102">
    <property type="entry name" value="RRM"/>
    <property type="match status" value="1"/>
</dbReference>
<dbReference type="Gene3D" id="3.30.70.330">
    <property type="match status" value="1"/>
</dbReference>